<keyword evidence="1" id="KW-0812">Transmembrane</keyword>
<proteinExistence type="predicted"/>
<evidence type="ECO:0000313" key="3">
    <source>
        <dbReference type="Proteomes" id="UP000002256"/>
    </source>
</evidence>
<accession>C6AX64</accession>
<dbReference type="HOGENOM" id="CLU_1155650_0_0_5"/>
<protein>
    <submittedName>
        <fullName evidence="2">Uncharacterized protein</fullName>
    </submittedName>
</protein>
<sequence>MKFWYERYGVWVALTVFILVSILSLVGFSPTHQLLQMMCSPADKGDCFRQWASATSGWFGGAVTLATLIVLSRQISDIRNHHRETMLHATRPTYLRAMRLNDAVRFARITLKLLADAITKVDQNGETMEGFFSIMACIRSLNEELSRPEFDNFENDIGYVGIGSAFAIRSGLRTILEFGEFTVEAAKRDLNRKIDSAAFEDFKAKASYQKYTELYFEGISAEADKYIRHWEATSGGAVMR</sequence>
<keyword evidence="1" id="KW-0472">Membrane</keyword>
<gene>
    <name evidence="2" type="ordered locus">Rleg_1843</name>
</gene>
<reference evidence="2 3" key="1">
    <citation type="journal article" date="2010" name="Stand. Genomic Sci.">
        <title>Complete genome sequence of Rhizobium leguminosarum bv. trifolii strain WSM1325, an effective microsymbiont of annual Mediterranean clovers.</title>
        <authorList>
            <person name="Reeve W."/>
            <person name="O'Hara G."/>
            <person name="Chain P."/>
            <person name="Ardley J."/>
            <person name="Brau L."/>
            <person name="Nandesena K."/>
            <person name="Tiwari R."/>
            <person name="Copeland A."/>
            <person name="Nolan M."/>
            <person name="Han C."/>
            <person name="Brettin T."/>
            <person name="Land M."/>
            <person name="Ovchinikova G."/>
            <person name="Ivanova N."/>
            <person name="Mavromatis K."/>
            <person name="Markowitz V."/>
            <person name="Kyrpides N."/>
            <person name="Melino V."/>
            <person name="Denton M."/>
            <person name="Yates R."/>
            <person name="Howieson J."/>
        </authorList>
    </citation>
    <scope>NUCLEOTIDE SEQUENCE [LARGE SCALE GENOMIC DNA]</scope>
    <source>
        <strain evidence="2 3">WSM1325</strain>
    </source>
</reference>
<keyword evidence="1" id="KW-1133">Transmembrane helix</keyword>
<evidence type="ECO:0000313" key="2">
    <source>
        <dbReference type="EMBL" id="ACS56127.1"/>
    </source>
</evidence>
<dbReference type="Proteomes" id="UP000002256">
    <property type="component" value="Chromosome"/>
</dbReference>
<evidence type="ECO:0000256" key="1">
    <source>
        <dbReference type="SAM" id="Phobius"/>
    </source>
</evidence>
<dbReference type="OrthoDB" id="8305526at2"/>
<organism evidence="2 3">
    <name type="scientific">Rhizobium leguminosarum bv. trifolii (strain WSM1325)</name>
    <dbReference type="NCBI Taxonomy" id="395491"/>
    <lineage>
        <taxon>Bacteria</taxon>
        <taxon>Pseudomonadati</taxon>
        <taxon>Pseudomonadota</taxon>
        <taxon>Alphaproteobacteria</taxon>
        <taxon>Hyphomicrobiales</taxon>
        <taxon>Rhizobiaceae</taxon>
        <taxon>Rhizobium/Agrobacterium group</taxon>
        <taxon>Rhizobium</taxon>
    </lineage>
</organism>
<dbReference type="KEGG" id="rlg:Rleg_1843"/>
<name>C6AX64_RHILS</name>
<feature type="transmembrane region" description="Helical" evidence="1">
    <location>
        <begin position="12"/>
        <end position="31"/>
    </location>
</feature>
<dbReference type="EMBL" id="CP001622">
    <property type="protein sequence ID" value="ACS56127.1"/>
    <property type="molecule type" value="Genomic_DNA"/>
</dbReference>
<dbReference type="AlphaFoldDB" id="C6AX64"/>
<feature type="transmembrane region" description="Helical" evidence="1">
    <location>
        <begin position="51"/>
        <end position="71"/>
    </location>
</feature>